<dbReference type="EnsemblMetazoa" id="PPAI009152-RA">
    <property type="protein sequence ID" value="PPAI009152-PA"/>
    <property type="gene ID" value="PPAI009152"/>
</dbReference>
<name>A0A1B0DLB2_PHLPP</name>
<protein>
    <recommendedName>
        <fullName evidence="3">C-type lectin domain-containing protein</fullName>
    </recommendedName>
</protein>
<dbReference type="Proteomes" id="UP000092462">
    <property type="component" value="Unassembled WGS sequence"/>
</dbReference>
<organism evidence="1 2">
    <name type="scientific">Phlebotomus papatasi</name>
    <name type="common">Sandfly</name>
    <dbReference type="NCBI Taxonomy" id="29031"/>
    <lineage>
        <taxon>Eukaryota</taxon>
        <taxon>Metazoa</taxon>
        <taxon>Ecdysozoa</taxon>
        <taxon>Arthropoda</taxon>
        <taxon>Hexapoda</taxon>
        <taxon>Insecta</taxon>
        <taxon>Pterygota</taxon>
        <taxon>Neoptera</taxon>
        <taxon>Endopterygota</taxon>
        <taxon>Diptera</taxon>
        <taxon>Nematocera</taxon>
        <taxon>Psychodoidea</taxon>
        <taxon>Psychodidae</taxon>
        <taxon>Phlebotomus</taxon>
        <taxon>Phlebotomus</taxon>
    </lineage>
</organism>
<accession>A0A1B0DLB2</accession>
<dbReference type="EMBL" id="AJVK01071018">
    <property type="status" value="NOT_ANNOTATED_CDS"/>
    <property type="molecule type" value="Genomic_DNA"/>
</dbReference>
<reference evidence="1" key="1">
    <citation type="submission" date="2022-08" db="UniProtKB">
        <authorList>
            <consortium name="EnsemblMetazoa"/>
        </authorList>
    </citation>
    <scope>IDENTIFICATION</scope>
    <source>
        <strain evidence="1">Israel</strain>
    </source>
</reference>
<dbReference type="VEuPathDB" id="VectorBase:PPAPM1_001471"/>
<keyword evidence="2" id="KW-1185">Reference proteome</keyword>
<evidence type="ECO:0000313" key="2">
    <source>
        <dbReference type="Proteomes" id="UP000092462"/>
    </source>
</evidence>
<proteinExistence type="predicted"/>
<evidence type="ECO:0000313" key="1">
    <source>
        <dbReference type="EnsemblMetazoa" id="PPAI009152-PA"/>
    </source>
</evidence>
<sequence length="110" mass="12083">MLWAGNSLNHSASTVETFIFSVAQSELGYASILHISCTNWSSNPFSMSYWLENDGLQNAKPLVPTSGYWAESLPAIDSPLCAVIDPLRDFRWHALRCGGPETAAFLCELS</sequence>
<evidence type="ECO:0008006" key="3">
    <source>
        <dbReference type="Google" id="ProtNLM"/>
    </source>
</evidence>
<dbReference type="AlphaFoldDB" id="A0A1B0DLB2"/>
<dbReference type="VEuPathDB" id="VectorBase:PPAI009152"/>